<dbReference type="GO" id="GO:0046872">
    <property type="term" value="F:metal ion binding"/>
    <property type="evidence" value="ECO:0007669"/>
    <property type="project" value="UniProtKB-KW"/>
</dbReference>
<dbReference type="SFLD" id="SFLDS00003">
    <property type="entry name" value="Haloacid_Dehalogenase"/>
    <property type="match status" value="1"/>
</dbReference>
<dbReference type="EMBL" id="AQRC01000018">
    <property type="protein sequence ID" value="KFE33517.1"/>
    <property type="molecule type" value="Genomic_DNA"/>
</dbReference>
<evidence type="ECO:0000256" key="9">
    <source>
        <dbReference type="ARBA" id="ARBA00023277"/>
    </source>
</evidence>
<dbReference type="eggNOG" id="COG0546">
    <property type="taxonomic scope" value="Bacteria"/>
</dbReference>
<sequence>MSAGSSPAVIFDLDGTLIDSVPAIHSVSNAVLTELGFEPLSLPTIRSFVGKGVPNLVRQLLITSGEDPDGPLFPRVEHALIARYETDVEGNVPYPGVVSALDTLAAMGCRMAVCTNKPFGPAEAALRHVGLWEYFEMTLGGDSLPTRKPEPAMLHHCHEALGGGRMIYVGDSEVDAETAVNAKAPFAIYSEGYRKAPLHEVPHDVAFSDWAMLPGLVEGWKW</sequence>
<dbReference type="PANTHER" id="PTHR43434">
    <property type="entry name" value="PHOSPHOGLYCOLATE PHOSPHATASE"/>
    <property type="match status" value="1"/>
</dbReference>
<evidence type="ECO:0000313" key="12">
    <source>
        <dbReference type="Proteomes" id="UP000028607"/>
    </source>
</evidence>
<feature type="binding site" evidence="10">
    <location>
        <position position="14"/>
    </location>
    <ligand>
        <name>Mg(2+)</name>
        <dbReference type="ChEBI" id="CHEBI:18420"/>
    </ligand>
</feature>
<evidence type="ECO:0000256" key="10">
    <source>
        <dbReference type="HAMAP-Rule" id="MF_00495"/>
    </source>
</evidence>
<dbReference type="CDD" id="cd07512">
    <property type="entry name" value="HAD_PGPase"/>
    <property type="match status" value="1"/>
</dbReference>
<dbReference type="PATRIC" id="fig|1317124.6.peg.3548"/>
<comment type="similarity">
    <text evidence="4 10">Belongs to the HAD-like hydrolase superfamily. CbbY/CbbZ/Gph/YieH family.</text>
</comment>
<feature type="binding site" evidence="10">
    <location>
        <position position="12"/>
    </location>
    <ligand>
        <name>Mg(2+)</name>
        <dbReference type="ChEBI" id="CHEBI:18420"/>
    </ligand>
</feature>
<dbReference type="InterPro" id="IPR041492">
    <property type="entry name" value="HAD_2"/>
</dbReference>
<dbReference type="Proteomes" id="UP000028607">
    <property type="component" value="Unassembled WGS sequence"/>
</dbReference>
<dbReference type="GO" id="GO:0005829">
    <property type="term" value="C:cytosol"/>
    <property type="evidence" value="ECO:0007669"/>
    <property type="project" value="TreeGrafter"/>
</dbReference>
<dbReference type="SUPFAM" id="SSF56784">
    <property type="entry name" value="HAD-like"/>
    <property type="match status" value="1"/>
</dbReference>
<dbReference type="HAMAP" id="MF_00495">
    <property type="entry name" value="GPH_hydrolase_bact"/>
    <property type="match status" value="1"/>
</dbReference>
<dbReference type="InterPro" id="IPR036412">
    <property type="entry name" value="HAD-like_sf"/>
</dbReference>
<evidence type="ECO:0000256" key="5">
    <source>
        <dbReference type="ARBA" id="ARBA00013078"/>
    </source>
</evidence>
<dbReference type="SFLD" id="SFLDG01129">
    <property type="entry name" value="C1.5:_HAD__Beta-PGM__Phosphata"/>
    <property type="match status" value="1"/>
</dbReference>
<reference evidence="11 12" key="2">
    <citation type="journal article" date="2015" name="Antonie Van Leeuwenhoek">
        <title>Thioclava indica sp. nov., isolated from surface seawater of the Indian Ocean.</title>
        <authorList>
            <person name="Liu Y."/>
            <person name="Lai Q."/>
            <person name="Du J."/>
            <person name="Xu H."/>
            <person name="Jiang L."/>
            <person name="Shao Z."/>
        </authorList>
    </citation>
    <scope>NUCLEOTIDE SEQUENCE [LARGE SCALE GENOMIC DNA]</scope>
    <source>
        <strain evidence="11 12">13D2W-2</strain>
    </source>
</reference>
<dbReference type="UniPathway" id="UPA00865">
    <property type="reaction ID" value="UER00834"/>
</dbReference>
<feature type="active site" description="Nucleophile" evidence="10">
    <location>
        <position position="12"/>
    </location>
</feature>
<dbReference type="NCBIfam" id="TIGR01549">
    <property type="entry name" value="HAD-SF-IA-v1"/>
    <property type="match status" value="1"/>
</dbReference>
<comment type="caution">
    <text evidence="11">The sequence shown here is derived from an EMBL/GenBank/DDBJ whole genome shotgun (WGS) entry which is preliminary data.</text>
</comment>
<dbReference type="GO" id="GO:0006281">
    <property type="term" value="P:DNA repair"/>
    <property type="evidence" value="ECO:0007669"/>
    <property type="project" value="TreeGrafter"/>
</dbReference>
<accession>A0A085TS20</accession>
<evidence type="ECO:0000256" key="4">
    <source>
        <dbReference type="ARBA" id="ARBA00006171"/>
    </source>
</evidence>
<gene>
    <name evidence="11" type="ORF">DW2_17612</name>
</gene>
<dbReference type="Gene3D" id="1.10.150.240">
    <property type="entry name" value="Putative phosphatase, domain 2"/>
    <property type="match status" value="1"/>
</dbReference>
<comment type="catalytic activity">
    <reaction evidence="1 10">
        <text>2-phosphoglycolate + H2O = glycolate + phosphate</text>
        <dbReference type="Rhea" id="RHEA:14369"/>
        <dbReference type="ChEBI" id="CHEBI:15377"/>
        <dbReference type="ChEBI" id="CHEBI:29805"/>
        <dbReference type="ChEBI" id="CHEBI:43474"/>
        <dbReference type="ChEBI" id="CHEBI:58033"/>
        <dbReference type="EC" id="3.1.3.18"/>
    </reaction>
</comment>
<dbReference type="GO" id="GO:0005975">
    <property type="term" value="P:carbohydrate metabolic process"/>
    <property type="evidence" value="ECO:0007669"/>
    <property type="project" value="InterPro"/>
</dbReference>
<organism evidence="11 12">
    <name type="scientific">Thioclava atlantica</name>
    <dbReference type="NCBI Taxonomy" id="1317124"/>
    <lineage>
        <taxon>Bacteria</taxon>
        <taxon>Pseudomonadati</taxon>
        <taxon>Pseudomonadota</taxon>
        <taxon>Alphaproteobacteria</taxon>
        <taxon>Rhodobacterales</taxon>
        <taxon>Paracoccaceae</taxon>
        <taxon>Thioclava</taxon>
    </lineage>
</organism>
<evidence type="ECO:0000313" key="11">
    <source>
        <dbReference type="EMBL" id="KFE33517.1"/>
    </source>
</evidence>
<dbReference type="PANTHER" id="PTHR43434:SF1">
    <property type="entry name" value="PHOSPHOGLYCOLATE PHOSPHATASE"/>
    <property type="match status" value="1"/>
</dbReference>
<dbReference type="STRING" id="1317124.DW2_17612"/>
<dbReference type="EC" id="3.1.3.18" evidence="5 10"/>
<proteinExistence type="inferred from homology"/>
<dbReference type="InterPro" id="IPR023214">
    <property type="entry name" value="HAD_sf"/>
</dbReference>
<evidence type="ECO:0000256" key="1">
    <source>
        <dbReference type="ARBA" id="ARBA00000830"/>
    </source>
</evidence>
<dbReference type="InterPro" id="IPR023198">
    <property type="entry name" value="PGP-like_dom2"/>
</dbReference>
<dbReference type="GO" id="GO:0008967">
    <property type="term" value="F:phosphoglycolate phosphatase activity"/>
    <property type="evidence" value="ECO:0007669"/>
    <property type="project" value="UniProtKB-UniRule"/>
</dbReference>
<protein>
    <recommendedName>
        <fullName evidence="5 10">Phosphoglycolate phosphatase</fullName>
        <shortName evidence="10">PGP</shortName>
        <shortName evidence="10">PGPase</shortName>
        <ecNumber evidence="5 10">3.1.3.18</ecNumber>
    </recommendedName>
</protein>
<dbReference type="Pfam" id="PF13419">
    <property type="entry name" value="HAD_2"/>
    <property type="match status" value="1"/>
</dbReference>
<evidence type="ECO:0000256" key="7">
    <source>
        <dbReference type="ARBA" id="ARBA00022801"/>
    </source>
</evidence>
<reference evidence="12" key="1">
    <citation type="submission" date="2013-04" db="EMBL/GenBank/DDBJ databases">
        <title>Thioclava sp. 13D2W-2 Genome Sequencing.</title>
        <authorList>
            <person name="Lai Q."/>
            <person name="Li G."/>
            <person name="Shao Z."/>
        </authorList>
    </citation>
    <scope>NUCLEOTIDE SEQUENCE [LARGE SCALE GENOMIC DNA]</scope>
    <source>
        <strain evidence="12">13D2W-2</strain>
    </source>
</reference>
<keyword evidence="7 10" id="KW-0378">Hydrolase</keyword>
<keyword evidence="6 10" id="KW-0479">Metal-binding</keyword>
<dbReference type="InterPro" id="IPR006439">
    <property type="entry name" value="HAD-SF_hydro_IA"/>
</dbReference>
<comment type="function">
    <text evidence="10">Specifically catalyzes the dephosphorylation of 2-phosphoglycolate. Is involved in the dissimilation of the intracellular 2-phosphoglycolate formed during the DNA repair of 3'-phosphoglycolate ends, a major class of DNA lesions induced by oxidative stress.</text>
</comment>
<evidence type="ECO:0000256" key="2">
    <source>
        <dbReference type="ARBA" id="ARBA00001946"/>
    </source>
</evidence>
<keyword evidence="9 10" id="KW-0119">Carbohydrate metabolism</keyword>
<evidence type="ECO:0000256" key="3">
    <source>
        <dbReference type="ARBA" id="ARBA00004818"/>
    </source>
</evidence>
<evidence type="ECO:0000256" key="8">
    <source>
        <dbReference type="ARBA" id="ARBA00022842"/>
    </source>
</evidence>
<dbReference type="PRINTS" id="PR00413">
    <property type="entry name" value="HADHALOGNASE"/>
</dbReference>
<name>A0A085TS20_9RHOB</name>
<keyword evidence="8 10" id="KW-0460">Magnesium</keyword>
<dbReference type="Gene3D" id="3.40.50.1000">
    <property type="entry name" value="HAD superfamily/HAD-like"/>
    <property type="match status" value="1"/>
</dbReference>
<dbReference type="AlphaFoldDB" id="A0A085TS20"/>
<feature type="binding site" evidence="10">
    <location>
        <position position="171"/>
    </location>
    <ligand>
        <name>Mg(2+)</name>
        <dbReference type="ChEBI" id="CHEBI:18420"/>
    </ligand>
</feature>
<dbReference type="OrthoDB" id="9793014at2"/>
<dbReference type="RefSeq" id="WP_038148561.1">
    <property type="nucleotide sequence ID" value="NZ_AQRC01000018.1"/>
</dbReference>
<keyword evidence="12" id="KW-1185">Reference proteome</keyword>
<dbReference type="GO" id="GO:0046295">
    <property type="term" value="P:glycolate biosynthetic process"/>
    <property type="evidence" value="ECO:0007669"/>
    <property type="project" value="UniProtKB-UniRule"/>
</dbReference>
<dbReference type="InterPro" id="IPR050155">
    <property type="entry name" value="HAD-like_hydrolase_sf"/>
</dbReference>
<dbReference type="InterPro" id="IPR037512">
    <property type="entry name" value="PGPase_prok"/>
</dbReference>
<comment type="cofactor">
    <cofactor evidence="2 10">
        <name>Mg(2+)</name>
        <dbReference type="ChEBI" id="CHEBI:18420"/>
    </cofactor>
</comment>
<evidence type="ECO:0000256" key="6">
    <source>
        <dbReference type="ARBA" id="ARBA00022723"/>
    </source>
</evidence>
<comment type="pathway">
    <text evidence="3 10">Organic acid metabolism; glycolate biosynthesis; glycolate from 2-phosphoglycolate: step 1/1.</text>
</comment>